<dbReference type="GO" id="GO:0004190">
    <property type="term" value="F:aspartic-type endopeptidase activity"/>
    <property type="evidence" value="ECO:0007669"/>
    <property type="project" value="InterPro"/>
</dbReference>
<dbReference type="AlphaFoldDB" id="D3B608"/>
<dbReference type="FunCoup" id="D3B608">
    <property type="interactions" value="2"/>
</dbReference>
<gene>
    <name evidence="1" type="ORF">PPL_04096</name>
</gene>
<dbReference type="Pfam" id="PF01963">
    <property type="entry name" value="TraB_PrgY_gumN"/>
    <property type="match status" value="1"/>
</dbReference>
<reference evidence="1 2" key="1">
    <citation type="journal article" date="2011" name="Genome Res.">
        <title>Phylogeny-wide analysis of social amoeba genomes highlights ancient origins for complex intercellular communication.</title>
        <authorList>
            <person name="Heidel A.J."/>
            <person name="Lawal H.M."/>
            <person name="Felder M."/>
            <person name="Schilde C."/>
            <person name="Helps N.R."/>
            <person name="Tunggal B."/>
            <person name="Rivero F."/>
            <person name="John U."/>
            <person name="Schleicher M."/>
            <person name="Eichinger L."/>
            <person name="Platzer M."/>
            <person name="Noegel A.A."/>
            <person name="Schaap P."/>
            <person name="Gloeckner G."/>
        </authorList>
    </citation>
    <scope>NUCLEOTIDE SEQUENCE [LARGE SCALE GENOMIC DNA]</scope>
    <source>
        <strain evidence="2">ATCC 26659 / Pp 5 / PN500</strain>
    </source>
</reference>
<proteinExistence type="predicted"/>
<dbReference type="CDD" id="cd14726">
    <property type="entry name" value="TraB_PrgY-like"/>
    <property type="match status" value="1"/>
</dbReference>
<evidence type="ECO:0000313" key="1">
    <source>
        <dbReference type="EMBL" id="EFA83306.1"/>
    </source>
</evidence>
<evidence type="ECO:0008006" key="3">
    <source>
        <dbReference type="Google" id="ProtNLM"/>
    </source>
</evidence>
<name>D3B608_HETP5</name>
<evidence type="ECO:0000313" key="2">
    <source>
        <dbReference type="Proteomes" id="UP000001396"/>
    </source>
</evidence>
<dbReference type="PANTHER" id="PTHR21530">
    <property type="entry name" value="PHEROMONE SHUTDOWN PROTEIN"/>
    <property type="match status" value="1"/>
</dbReference>
<dbReference type="PANTHER" id="PTHR21530:SF7">
    <property type="entry name" value="TRAB DOMAIN-CONTAINING PROTEIN"/>
    <property type="match status" value="1"/>
</dbReference>
<dbReference type="EMBL" id="ADBJ01000017">
    <property type="protein sequence ID" value="EFA83306.1"/>
    <property type="molecule type" value="Genomic_DNA"/>
</dbReference>
<sequence length="462" mass="52459">MKEEKKFPIKSYLDCVKRGFKSRQVRAWTYLWNLLDRSSGIIEDTKKAKRWTREKYVQMAEKFGKSTDGNIFNGLVDSGSSINLLDQSKVPEGTQRHKEKLVARAIESSEVSLLILNLLPHLIRDHGCESILGIPIISRMKFDYINNVFTLDDHPNLFKLKIKDELTHHKVVETTMLDPRSNKDVFVIGTSHISKRSANQVKQFIRDVKPDTVVLELCQQRYNKLKDEQHVKNIEPYQATRPMQSIMMEVMAMIRSGRGSPGDILALLMKNYYNTFRVMGIVPGLEFKFAINEADLLGSKIELGDLPVNDTMRNLASTLMLEALPLLGGNQMMGGMMGNMMNGMMGNMMNGMNQNQNQQNSEQVLSELARLSNIMLPLANVLSKPTVTEEELEKEFKNVMTNANLQEMRAIFSKNLPKTFNAFLLDRERNITSTILNSKGNKVLAVVGAMHVQGIKDMLNNK</sequence>
<dbReference type="InterPro" id="IPR001969">
    <property type="entry name" value="Aspartic_peptidase_AS"/>
</dbReference>
<comment type="caution">
    <text evidence="1">The sequence shown here is derived from an EMBL/GenBank/DDBJ whole genome shotgun (WGS) entry which is preliminary data.</text>
</comment>
<dbReference type="GeneID" id="31359583"/>
<dbReference type="RefSeq" id="XP_020435423.1">
    <property type="nucleotide sequence ID" value="XM_020575009.1"/>
</dbReference>
<dbReference type="GO" id="GO:0006508">
    <property type="term" value="P:proteolysis"/>
    <property type="evidence" value="ECO:0007669"/>
    <property type="project" value="InterPro"/>
</dbReference>
<dbReference type="Proteomes" id="UP000001396">
    <property type="component" value="Unassembled WGS sequence"/>
</dbReference>
<protein>
    <recommendedName>
        <fullName evidence="3">TraB family protein</fullName>
    </recommendedName>
</protein>
<organism evidence="1 2">
    <name type="scientific">Heterostelium pallidum (strain ATCC 26659 / Pp 5 / PN500)</name>
    <name type="common">Cellular slime mold</name>
    <name type="synonym">Polysphondylium pallidum</name>
    <dbReference type="NCBI Taxonomy" id="670386"/>
    <lineage>
        <taxon>Eukaryota</taxon>
        <taxon>Amoebozoa</taxon>
        <taxon>Evosea</taxon>
        <taxon>Eumycetozoa</taxon>
        <taxon>Dictyostelia</taxon>
        <taxon>Acytosteliales</taxon>
        <taxon>Acytosteliaceae</taxon>
        <taxon>Heterostelium</taxon>
    </lineage>
</organism>
<keyword evidence="2" id="KW-1185">Reference proteome</keyword>
<dbReference type="InterPro" id="IPR002816">
    <property type="entry name" value="TraB/PrgY/GumN_fam"/>
</dbReference>
<dbReference type="InterPro" id="IPR046345">
    <property type="entry name" value="TraB_PrgY-like"/>
</dbReference>
<dbReference type="PROSITE" id="PS00141">
    <property type="entry name" value="ASP_PROTEASE"/>
    <property type="match status" value="1"/>
</dbReference>
<accession>D3B608</accession>
<dbReference type="STRING" id="670386.D3B608"/>
<dbReference type="InParanoid" id="D3B608"/>